<proteinExistence type="predicted"/>
<dbReference type="EMBL" id="AWVF01000175">
    <property type="protein sequence ID" value="ERJ96223.1"/>
    <property type="molecule type" value="Genomic_DNA"/>
</dbReference>
<protein>
    <recommendedName>
        <fullName evidence="6">LPXTG-motif protein cell wall anchor domain protein</fullName>
    </recommendedName>
</protein>
<dbReference type="PATRIC" id="fig|411473.3.peg.1102"/>
<dbReference type="AlphaFoldDB" id="U2MA81"/>
<keyword evidence="3" id="KW-0732">Signal</keyword>
<dbReference type="RefSeq" id="WP_021682842.1">
    <property type="nucleotide sequence ID" value="NZ_KI260449.1"/>
</dbReference>
<gene>
    <name evidence="4" type="ORF">RUMCAL_01358</name>
</gene>
<evidence type="ECO:0000256" key="3">
    <source>
        <dbReference type="SAM" id="SignalP"/>
    </source>
</evidence>
<organism evidence="4 5">
    <name type="scientific">Ruminococcus callidus ATCC 27760</name>
    <dbReference type="NCBI Taxonomy" id="411473"/>
    <lineage>
        <taxon>Bacteria</taxon>
        <taxon>Bacillati</taxon>
        <taxon>Bacillota</taxon>
        <taxon>Clostridia</taxon>
        <taxon>Eubacteriales</taxon>
        <taxon>Oscillospiraceae</taxon>
        <taxon>Ruminococcus</taxon>
    </lineage>
</organism>
<feature type="chain" id="PRO_5038541782" description="LPXTG-motif protein cell wall anchor domain protein" evidence="3">
    <location>
        <begin position="26"/>
        <end position="299"/>
    </location>
</feature>
<feature type="compositionally biased region" description="Polar residues" evidence="1">
    <location>
        <begin position="204"/>
        <end position="216"/>
    </location>
</feature>
<keyword evidence="5" id="KW-1185">Reference proteome</keyword>
<keyword evidence="2" id="KW-0472">Membrane</keyword>
<feature type="transmembrane region" description="Helical" evidence="2">
    <location>
        <begin position="273"/>
        <end position="293"/>
    </location>
</feature>
<accession>U2MA81</accession>
<evidence type="ECO:0000313" key="4">
    <source>
        <dbReference type="EMBL" id="ERJ96223.1"/>
    </source>
</evidence>
<feature type="compositionally biased region" description="Basic and acidic residues" evidence="1">
    <location>
        <begin position="217"/>
        <end position="228"/>
    </location>
</feature>
<feature type="signal peptide" evidence="3">
    <location>
        <begin position="1"/>
        <end position="25"/>
    </location>
</feature>
<keyword evidence="2" id="KW-1133">Transmembrane helix</keyword>
<sequence>MKIRKWAVIFSSVCAIASMQLTVNAEADRQALKVALLEYSWENFTSPSMKLGGIENYPMVAYQYSKMDEFMEYYNDHGPSYSNSLDDVDITSDRKMDDFHEAWLDWLEYTGPYASEDADEENGVWELIRDTGTYTFVDAGDTWQLCDAAGNMTESYDKLYQFTYLNEPYENMSPEDYGIYDENEDIMMLDGDSEGEDNHGQESAADSFSSRTGSSNDTEKNKTYHGDDDNATVDHINPSGDGYYSEDNLSENTTDATTEPAEETTANGTSMRFVVAAVAVIVGGAGGAAFYYWKNKKKS</sequence>
<evidence type="ECO:0000313" key="5">
    <source>
        <dbReference type="Proteomes" id="UP000016662"/>
    </source>
</evidence>
<dbReference type="STRING" id="411473.RUMCAL_01358"/>
<feature type="compositionally biased region" description="Low complexity" evidence="1">
    <location>
        <begin position="253"/>
        <end position="266"/>
    </location>
</feature>
<keyword evidence="2" id="KW-0812">Transmembrane</keyword>
<evidence type="ECO:0008006" key="6">
    <source>
        <dbReference type="Google" id="ProtNLM"/>
    </source>
</evidence>
<reference evidence="4 5" key="1">
    <citation type="submission" date="2013-07" db="EMBL/GenBank/DDBJ databases">
        <authorList>
            <person name="Weinstock G."/>
            <person name="Sodergren E."/>
            <person name="Wylie T."/>
            <person name="Fulton L."/>
            <person name="Fulton R."/>
            <person name="Fronick C."/>
            <person name="O'Laughlin M."/>
            <person name="Godfrey J."/>
            <person name="Miner T."/>
            <person name="Herter B."/>
            <person name="Appelbaum E."/>
            <person name="Cordes M."/>
            <person name="Lek S."/>
            <person name="Wollam A."/>
            <person name="Pepin K.H."/>
            <person name="Palsikar V.B."/>
            <person name="Mitreva M."/>
            <person name="Wilson R.K."/>
        </authorList>
    </citation>
    <scope>NUCLEOTIDE SEQUENCE [LARGE SCALE GENOMIC DNA]</scope>
    <source>
        <strain evidence="4 5">ATCC 27760</strain>
    </source>
</reference>
<name>U2MA81_9FIRM</name>
<dbReference type="OrthoDB" id="9766758at2"/>
<evidence type="ECO:0000256" key="2">
    <source>
        <dbReference type="SAM" id="Phobius"/>
    </source>
</evidence>
<dbReference type="HOGENOM" id="CLU_930304_0_0_9"/>
<evidence type="ECO:0000256" key="1">
    <source>
        <dbReference type="SAM" id="MobiDB-lite"/>
    </source>
</evidence>
<feature type="region of interest" description="Disordered" evidence="1">
    <location>
        <begin position="189"/>
        <end position="268"/>
    </location>
</feature>
<comment type="caution">
    <text evidence="4">The sequence shown here is derived from an EMBL/GenBank/DDBJ whole genome shotgun (WGS) entry which is preliminary data.</text>
</comment>
<dbReference type="Proteomes" id="UP000016662">
    <property type="component" value="Unassembled WGS sequence"/>
</dbReference>